<reference evidence="3" key="2">
    <citation type="submission" date="2020-04" db="EMBL/GenBank/DDBJ databases">
        <authorList>
            <consortium name="NCBI Genome Project"/>
        </authorList>
    </citation>
    <scope>NUCLEOTIDE SEQUENCE</scope>
    <source>
        <strain evidence="3">CBS 342.82</strain>
    </source>
</reference>
<sequence length="239" mass="26320">VPDITHYCTLVPPLLPKNRKGGNKPPPTPPKMPHTHIQHPRAFSPDPSIISSSHLGLRIADCQCTHTWEARRQLEQDPSNSFHHVWTDVINGGEGPCGGTDRNSFSRWWEIWPRELAGLKPTCVPPTTNNHAACTHARPPTTTTAPIPLAGRSSSLALSRLFLSRAQGGGKGACFRMIDDLIEHMAHVGETKRETVLSTWAILQLANSKQQQQQVASSPLPRARPMDGLTILILIEEET</sequence>
<feature type="non-terminal residue" evidence="3">
    <location>
        <position position="1"/>
    </location>
</feature>
<dbReference type="AlphaFoldDB" id="A0A6J3LYV0"/>
<keyword evidence="2" id="KW-1185">Reference proteome</keyword>
<protein>
    <submittedName>
        <fullName evidence="3">Uncharacterized protein</fullName>
    </submittedName>
</protein>
<organism evidence="3">
    <name type="scientific">Dissoconium aciculare CBS 342.82</name>
    <dbReference type="NCBI Taxonomy" id="1314786"/>
    <lineage>
        <taxon>Eukaryota</taxon>
        <taxon>Fungi</taxon>
        <taxon>Dikarya</taxon>
        <taxon>Ascomycota</taxon>
        <taxon>Pezizomycotina</taxon>
        <taxon>Dothideomycetes</taxon>
        <taxon>Dothideomycetidae</taxon>
        <taxon>Mycosphaerellales</taxon>
        <taxon>Dissoconiaceae</taxon>
        <taxon>Dissoconium</taxon>
    </lineage>
</organism>
<evidence type="ECO:0000313" key="2">
    <source>
        <dbReference type="Proteomes" id="UP000504637"/>
    </source>
</evidence>
<reference evidence="3" key="3">
    <citation type="submission" date="2025-08" db="UniProtKB">
        <authorList>
            <consortium name="RefSeq"/>
        </authorList>
    </citation>
    <scope>IDENTIFICATION</scope>
    <source>
        <strain evidence="3">CBS 342.82</strain>
    </source>
</reference>
<dbReference type="GeneID" id="54366091"/>
<gene>
    <name evidence="3" type="ORF">K489DRAFT_426866</name>
</gene>
<evidence type="ECO:0000313" key="3">
    <source>
        <dbReference type="RefSeq" id="XP_033457972.1"/>
    </source>
</evidence>
<dbReference type="RefSeq" id="XP_033457972.1">
    <property type="nucleotide sequence ID" value="XM_033608291.1"/>
</dbReference>
<dbReference type="Proteomes" id="UP000504637">
    <property type="component" value="Unplaced"/>
</dbReference>
<evidence type="ECO:0000256" key="1">
    <source>
        <dbReference type="SAM" id="MobiDB-lite"/>
    </source>
</evidence>
<proteinExistence type="predicted"/>
<name>A0A6J3LYV0_9PEZI</name>
<reference evidence="3" key="1">
    <citation type="submission" date="2020-01" db="EMBL/GenBank/DDBJ databases">
        <authorList>
            <consortium name="DOE Joint Genome Institute"/>
            <person name="Haridas S."/>
            <person name="Albert R."/>
            <person name="Binder M."/>
            <person name="Bloem J."/>
            <person name="Labutti K."/>
            <person name="Salamov A."/>
            <person name="Andreopoulos B."/>
            <person name="Baker S.E."/>
            <person name="Barry K."/>
            <person name="Bills G."/>
            <person name="Bluhm B.H."/>
            <person name="Cannon C."/>
            <person name="Castanera R."/>
            <person name="Culley D.E."/>
            <person name="Daum C."/>
            <person name="Ezra D."/>
            <person name="Gonzalez J.B."/>
            <person name="Henrissat B."/>
            <person name="Kuo A."/>
            <person name="Liang C."/>
            <person name="Lipzen A."/>
            <person name="Lutzoni F."/>
            <person name="Magnuson J."/>
            <person name="Mondo S."/>
            <person name="Nolan M."/>
            <person name="Ohm R."/>
            <person name="Pangilinan J."/>
            <person name="Park H.-J."/>
            <person name="Ramirez L."/>
            <person name="Alfaro M."/>
            <person name="Sun H."/>
            <person name="Tritt A."/>
            <person name="Yoshinaga Y."/>
            <person name="Zwiers L.-H."/>
            <person name="Turgeon B.G."/>
            <person name="Goodwin S.B."/>
            <person name="Spatafora J.W."/>
            <person name="Crous P.W."/>
            <person name="Grigoriev I.V."/>
        </authorList>
    </citation>
    <scope>NUCLEOTIDE SEQUENCE</scope>
    <source>
        <strain evidence="3">CBS 342.82</strain>
    </source>
</reference>
<feature type="region of interest" description="Disordered" evidence="1">
    <location>
        <begin position="12"/>
        <end position="38"/>
    </location>
</feature>
<accession>A0A6J3LYV0</accession>